<keyword evidence="2" id="KW-0378">Hydrolase</keyword>
<protein>
    <submittedName>
        <fullName evidence="4">Polysaccharide deacetylase</fullName>
    </submittedName>
</protein>
<dbReference type="Gene3D" id="3.20.20.370">
    <property type="entry name" value="Glycoside hydrolase/deacetylase"/>
    <property type="match status" value="1"/>
</dbReference>
<keyword evidence="5" id="KW-1185">Reference proteome</keyword>
<sequence>MILTKKYALFLLFILLHTGLYAQKEISITIDDPNTTVTPKLGWQERNDAILKTLKKHRIKAALFVCGMRVADSNGKTLLKQWDDQGHMICNHSYSHLYFNSKSNSFKKFSADFSKGDSIIKQYRHYSKYFRFPYLKEGNTLEKRDSMRVFMSQSNYKNGAVTIDASDWYIDAEIAKALKENPTADLTPYKEYYIKHILDRAGYYDSLAMSVFNRPVKHTLLIHHSLLNALFLDDLLAALKKNGWKLINAETAFKDTVFDQTPDIVPCGESIIWQCAKKIETISPSLRYPGEDGEYEKVPLEEAVKAYNKKS</sequence>
<evidence type="ECO:0000256" key="2">
    <source>
        <dbReference type="ARBA" id="ARBA00022801"/>
    </source>
</evidence>
<dbReference type="OrthoDB" id="9812065at2"/>
<dbReference type="GO" id="GO:0046872">
    <property type="term" value="F:metal ion binding"/>
    <property type="evidence" value="ECO:0007669"/>
    <property type="project" value="UniProtKB-KW"/>
</dbReference>
<accession>A0A501QIG6</accession>
<evidence type="ECO:0000259" key="3">
    <source>
        <dbReference type="PROSITE" id="PS51677"/>
    </source>
</evidence>
<dbReference type="PANTHER" id="PTHR10587:SF133">
    <property type="entry name" value="CHITIN DEACETYLASE 1-RELATED"/>
    <property type="match status" value="1"/>
</dbReference>
<keyword evidence="1" id="KW-0479">Metal-binding</keyword>
<dbReference type="InterPro" id="IPR011330">
    <property type="entry name" value="Glyco_hydro/deAcase_b/a-brl"/>
</dbReference>
<reference evidence="4 5" key="1">
    <citation type="submission" date="2019-06" db="EMBL/GenBank/DDBJ databases">
        <title>Flavobacterium sp. MaA-Y11 from geoumgang.</title>
        <authorList>
            <person name="Jeong S."/>
        </authorList>
    </citation>
    <scope>NUCLEOTIDE SEQUENCE [LARGE SCALE GENOMIC DNA]</scope>
    <source>
        <strain evidence="4 5">MaA-Y11</strain>
    </source>
</reference>
<comment type="caution">
    <text evidence="4">The sequence shown here is derived from an EMBL/GenBank/DDBJ whole genome shotgun (WGS) entry which is preliminary data.</text>
</comment>
<dbReference type="GO" id="GO:0005975">
    <property type="term" value="P:carbohydrate metabolic process"/>
    <property type="evidence" value="ECO:0007669"/>
    <property type="project" value="InterPro"/>
</dbReference>
<dbReference type="PANTHER" id="PTHR10587">
    <property type="entry name" value="GLYCOSYL TRANSFERASE-RELATED"/>
    <property type="match status" value="1"/>
</dbReference>
<feature type="domain" description="NodB homology" evidence="3">
    <location>
        <begin position="24"/>
        <end position="247"/>
    </location>
</feature>
<dbReference type="Pfam" id="PF01522">
    <property type="entry name" value="Polysacc_deac_1"/>
    <property type="match status" value="1"/>
</dbReference>
<dbReference type="InterPro" id="IPR002509">
    <property type="entry name" value="NODB_dom"/>
</dbReference>
<gene>
    <name evidence="4" type="ORF">FJA49_02435</name>
</gene>
<dbReference type="InterPro" id="IPR050248">
    <property type="entry name" value="Polysacc_deacetylase_ArnD"/>
</dbReference>
<dbReference type="EMBL" id="VFJE01000049">
    <property type="protein sequence ID" value="TPD72238.1"/>
    <property type="molecule type" value="Genomic_DNA"/>
</dbReference>
<evidence type="ECO:0000256" key="1">
    <source>
        <dbReference type="ARBA" id="ARBA00022723"/>
    </source>
</evidence>
<dbReference type="SUPFAM" id="SSF88713">
    <property type="entry name" value="Glycoside hydrolase/deacetylase"/>
    <property type="match status" value="1"/>
</dbReference>
<evidence type="ECO:0000313" key="5">
    <source>
        <dbReference type="Proteomes" id="UP000319175"/>
    </source>
</evidence>
<proteinExistence type="predicted"/>
<dbReference type="GO" id="GO:0016810">
    <property type="term" value="F:hydrolase activity, acting on carbon-nitrogen (but not peptide) bonds"/>
    <property type="evidence" value="ECO:0007669"/>
    <property type="project" value="InterPro"/>
</dbReference>
<dbReference type="GO" id="GO:0016020">
    <property type="term" value="C:membrane"/>
    <property type="evidence" value="ECO:0007669"/>
    <property type="project" value="TreeGrafter"/>
</dbReference>
<dbReference type="Proteomes" id="UP000319175">
    <property type="component" value="Unassembled WGS sequence"/>
</dbReference>
<organism evidence="4 5">
    <name type="scientific">Flavobacterium microcysteis</name>
    <dbReference type="NCBI Taxonomy" id="2596891"/>
    <lineage>
        <taxon>Bacteria</taxon>
        <taxon>Pseudomonadati</taxon>
        <taxon>Bacteroidota</taxon>
        <taxon>Flavobacteriia</taxon>
        <taxon>Flavobacteriales</taxon>
        <taxon>Flavobacteriaceae</taxon>
        <taxon>Flavobacterium</taxon>
    </lineage>
</organism>
<name>A0A501QIG6_9FLAO</name>
<dbReference type="AlphaFoldDB" id="A0A501QIG6"/>
<dbReference type="RefSeq" id="WP_139998478.1">
    <property type="nucleotide sequence ID" value="NZ_VFJE01000049.1"/>
</dbReference>
<reference evidence="4 5" key="2">
    <citation type="submission" date="2019-06" db="EMBL/GenBank/DDBJ databases">
        <authorList>
            <person name="Seo Y."/>
        </authorList>
    </citation>
    <scope>NUCLEOTIDE SEQUENCE [LARGE SCALE GENOMIC DNA]</scope>
    <source>
        <strain evidence="4 5">MaA-Y11</strain>
    </source>
</reference>
<evidence type="ECO:0000313" key="4">
    <source>
        <dbReference type="EMBL" id="TPD72238.1"/>
    </source>
</evidence>
<dbReference type="PROSITE" id="PS51677">
    <property type="entry name" value="NODB"/>
    <property type="match status" value="1"/>
</dbReference>